<dbReference type="Pfam" id="PF26130">
    <property type="entry name" value="PB1-like"/>
    <property type="match status" value="1"/>
</dbReference>
<reference evidence="7" key="1">
    <citation type="submission" date="2023-04" db="EMBL/GenBank/DDBJ databases">
        <authorList>
            <person name="Vijverberg K."/>
            <person name="Xiong W."/>
            <person name="Schranz E."/>
        </authorList>
    </citation>
    <scope>NUCLEOTIDE SEQUENCE</scope>
</reference>
<dbReference type="AlphaFoldDB" id="A0AA35YUN8"/>
<keyword evidence="8" id="KW-1185">Reference proteome</keyword>
<dbReference type="InterPro" id="IPR007527">
    <property type="entry name" value="Znf_SWIM"/>
</dbReference>
<dbReference type="Pfam" id="PF04434">
    <property type="entry name" value="SWIM"/>
    <property type="match status" value="1"/>
</dbReference>
<keyword evidence="3" id="KW-0862">Zinc</keyword>
<dbReference type="InterPro" id="IPR058594">
    <property type="entry name" value="PB1-like_dom_pln"/>
</dbReference>
<evidence type="ECO:0000256" key="1">
    <source>
        <dbReference type="ARBA" id="ARBA00022723"/>
    </source>
</evidence>
<evidence type="ECO:0000313" key="7">
    <source>
        <dbReference type="EMBL" id="CAI9280441.1"/>
    </source>
</evidence>
<feature type="compositionally biased region" description="Basic and acidic residues" evidence="5">
    <location>
        <begin position="583"/>
        <end position="593"/>
    </location>
</feature>
<proteinExistence type="predicted"/>
<dbReference type="PROSITE" id="PS50966">
    <property type="entry name" value="ZF_SWIM"/>
    <property type="match status" value="1"/>
</dbReference>
<evidence type="ECO:0000256" key="5">
    <source>
        <dbReference type="SAM" id="MobiDB-lite"/>
    </source>
</evidence>
<evidence type="ECO:0000256" key="4">
    <source>
        <dbReference type="PROSITE-ProRule" id="PRU00325"/>
    </source>
</evidence>
<name>A0AA35YUN8_LACSI</name>
<evidence type="ECO:0000256" key="2">
    <source>
        <dbReference type="ARBA" id="ARBA00022771"/>
    </source>
</evidence>
<gene>
    <name evidence="7" type="ORF">LSALG_LOCUS20183</name>
</gene>
<dbReference type="Proteomes" id="UP001177003">
    <property type="component" value="Chromosome 4"/>
</dbReference>
<protein>
    <recommendedName>
        <fullName evidence="6">SWIM-type domain-containing protein</fullName>
    </recommendedName>
</protein>
<evidence type="ECO:0000256" key="3">
    <source>
        <dbReference type="ARBA" id="ARBA00022833"/>
    </source>
</evidence>
<dbReference type="SMART" id="SM00575">
    <property type="entry name" value="ZnF_PMZ"/>
    <property type="match status" value="1"/>
</dbReference>
<accession>A0AA35YUN8</accession>
<dbReference type="PANTHER" id="PTHR31973:SF190">
    <property type="entry name" value="MULE TRANSPOSASE DOMAIN-CONTAINING PROTEIN"/>
    <property type="match status" value="1"/>
</dbReference>
<evidence type="ECO:0000259" key="6">
    <source>
        <dbReference type="PROSITE" id="PS50966"/>
    </source>
</evidence>
<sequence length="640" mass="73954">MWHLRLSSTSFDPRVVYDGHPTLFTIKLHHGGEFTKFPNVNYIEGTVTYVDMVDIEEFSIHEMDAIMKGLGYSVPPVIYYHFRVPKGDMHFGLRALGNDDDVLNLSQYVKEHKLIRVYTEHGITNLLTYFMAPKPDKPLSSCIKKLVMDDVSVDRIGGNKDDADNEIDHGFNEFDEECNDINQDFNEFHEACNDINQGFNEFDEAANDFDIGLYQQILQSNEQNVDDEVHEGEENTVNKEVTEEENHDRNEMNDENVEMRDFAVDDGSEDNIEIDEDNTERSDESEDSDDSDFWVDEDNIIPDVEVDMRDFYMNIDLEAEFLEKRLPKHRENDSDEVNEELDVIDNDQWDSLDEGSDIDRKRRAVIKELGKETRCSQATTVPEFNHRMHQFSSYDVEAYNWLKQIPPQHWARSHFTGRAVSDMLLNNLCEVFNSKLIEGRDKPLISCLEYIREYMMKRICNVIKVQKKCVGPLTPSATKIMEKNVNWASQYTVRWNGSDKYQVQGPWQDQHVVDMVERVCSCRKWELTGLPCKHVIAVLNDKADNGEEVGELHTYAHRVHWLETWKAAYVYKPGRPKKKRRHSAEEKSQKKGDNVASGSGSQSNIASRSGKLTRKFIQVTCSKCKIKGHNARTCKGQGGK</sequence>
<feature type="compositionally biased region" description="Basic and acidic residues" evidence="5">
    <location>
        <begin position="232"/>
        <end position="263"/>
    </location>
</feature>
<feature type="region of interest" description="Disordered" evidence="5">
    <location>
        <begin position="225"/>
        <end position="294"/>
    </location>
</feature>
<dbReference type="EMBL" id="OX465080">
    <property type="protein sequence ID" value="CAI9280441.1"/>
    <property type="molecule type" value="Genomic_DNA"/>
</dbReference>
<dbReference type="GO" id="GO:0008270">
    <property type="term" value="F:zinc ion binding"/>
    <property type="evidence" value="ECO:0007669"/>
    <property type="project" value="UniProtKB-KW"/>
</dbReference>
<dbReference type="PANTHER" id="PTHR31973">
    <property type="entry name" value="POLYPROTEIN, PUTATIVE-RELATED"/>
    <property type="match status" value="1"/>
</dbReference>
<feature type="domain" description="SWIM-type" evidence="6">
    <location>
        <begin position="501"/>
        <end position="543"/>
    </location>
</feature>
<keyword evidence="1" id="KW-0479">Metal-binding</keyword>
<feature type="compositionally biased region" description="Acidic residues" evidence="5">
    <location>
        <begin position="264"/>
        <end position="294"/>
    </location>
</feature>
<dbReference type="InterPro" id="IPR006564">
    <property type="entry name" value="Znf_PMZ"/>
</dbReference>
<organism evidence="7 8">
    <name type="scientific">Lactuca saligna</name>
    <name type="common">Willowleaf lettuce</name>
    <dbReference type="NCBI Taxonomy" id="75948"/>
    <lineage>
        <taxon>Eukaryota</taxon>
        <taxon>Viridiplantae</taxon>
        <taxon>Streptophyta</taxon>
        <taxon>Embryophyta</taxon>
        <taxon>Tracheophyta</taxon>
        <taxon>Spermatophyta</taxon>
        <taxon>Magnoliopsida</taxon>
        <taxon>eudicotyledons</taxon>
        <taxon>Gunneridae</taxon>
        <taxon>Pentapetalae</taxon>
        <taxon>asterids</taxon>
        <taxon>campanulids</taxon>
        <taxon>Asterales</taxon>
        <taxon>Asteraceae</taxon>
        <taxon>Cichorioideae</taxon>
        <taxon>Cichorieae</taxon>
        <taxon>Lactucinae</taxon>
        <taxon>Lactuca</taxon>
    </lineage>
</organism>
<keyword evidence="2 4" id="KW-0863">Zinc-finger</keyword>
<feature type="compositionally biased region" description="Polar residues" evidence="5">
    <location>
        <begin position="596"/>
        <end position="607"/>
    </location>
</feature>
<evidence type="ECO:0000313" key="8">
    <source>
        <dbReference type="Proteomes" id="UP001177003"/>
    </source>
</evidence>
<feature type="region of interest" description="Disordered" evidence="5">
    <location>
        <begin position="573"/>
        <end position="609"/>
    </location>
</feature>